<dbReference type="InterPro" id="IPR036866">
    <property type="entry name" value="RibonucZ/Hydroxyglut_hydro"/>
</dbReference>
<dbReference type="AlphaFoldDB" id="A0AAD4NCT6"/>
<dbReference type="Gene3D" id="3.60.15.10">
    <property type="entry name" value="Ribonuclease Z/Hydroxyacylglutathione hydrolase-like"/>
    <property type="match status" value="1"/>
</dbReference>
<dbReference type="SUPFAM" id="SSF56281">
    <property type="entry name" value="Metallo-hydrolase/oxidoreductase"/>
    <property type="match status" value="1"/>
</dbReference>
<dbReference type="Proteomes" id="UP001201812">
    <property type="component" value="Unassembled WGS sequence"/>
</dbReference>
<dbReference type="EMBL" id="JAKKPZ010000004">
    <property type="protein sequence ID" value="KAI1722010.1"/>
    <property type="molecule type" value="Genomic_DNA"/>
</dbReference>
<name>A0AAD4NCT6_9BILA</name>
<comment type="caution">
    <text evidence="2">The sequence shown here is derived from an EMBL/GenBank/DDBJ whole genome shotgun (WGS) entry which is preliminary data.</text>
</comment>
<proteinExistence type="predicted"/>
<dbReference type="InterPro" id="IPR039344">
    <property type="entry name" value="MBLAC1"/>
</dbReference>
<evidence type="ECO:0000313" key="2">
    <source>
        <dbReference type="EMBL" id="KAI1722010.1"/>
    </source>
</evidence>
<protein>
    <submittedName>
        <fullName evidence="2">Metallo-beta-lactamase domain-containing protein 1</fullName>
    </submittedName>
</protein>
<sequence length="362" mass="40182">MLKTLAFLNLCLIPAISASCSWRSQQPTPCDCLTKCGLAALPFYPPFMPPPSLPDGYGPCSGRFPDYYVDKGRVVGFPTMPFIGPPPPPAPFVGPAPIPPVIGGGYSSWKAGMGKLSHPLVLPLLHGNFSSEGGEKLEMHPSVVLVIDEKSSSNERRFILVDTGLSILKHTIIAGLLSHKVEPSMIDTIVITHTDTDTMGNLNLFPCAEVFSSNRIAKENYFLQQSTPTFDGNRSDLPFHKLYDNTELYLTPGYGLQDHSLIVSKLILNETDLSETNMAIRQFGMDDPEQRKLWQATRREIVCLADYIIPGHGMPFKVSEELKRLAACPKKRLEHTAQTPLSGTLRAEKRRKWRNYESRSNN</sequence>
<evidence type="ECO:0000256" key="1">
    <source>
        <dbReference type="SAM" id="SignalP"/>
    </source>
</evidence>
<keyword evidence="3" id="KW-1185">Reference proteome</keyword>
<feature type="signal peptide" evidence="1">
    <location>
        <begin position="1"/>
        <end position="18"/>
    </location>
</feature>
<gene>
    <name evidence="2" type="ORF">DdX_04303</name>
</gene>
<feature type="chain" id="PRO_5042158153" evidence="1">
    <location>
        <begin position="19"/>
        <end position="362"/>
    </location>
</feature>
<dbReference type="PROSITE" id="PS51257">
    <property type="entry name" value="PROKAR_LIPOPROTEIN"/>
    <property type="match status" value="1"/>
</dbReference>
<evidence type="ECO:0000313" key="3">
    <source>
        <dbReference type="Proteomes" id="UP001201812"/>
    </source>
</evidence>
<dbReference type="PANTHER" id="PTHR23200">
    <property type="entry name" value="METALLO-BETA-LACTAMASE DOMAIN-CONTAINING PROTEIN 1"/>
    <property type="match status" value="1"/>
</dbReference>
<reference evidence="2" key="1">
    <citation type="submission" date="2022-01" db="EMBL/GenBank/DDBJ databases">
        <title>Genome Sequence Resource for Two Populations of Ditylenchus destructor, the Migratory Endoparasitic Phytonematode.</title>
        <authorList>
            <person name="Zhang H."/>
            <person name="Lin R."/>
            <person name="Xie B."/>
        </authorList>
    </citation>
    <scope>NUCLEOTIDE SEQUENCE</scope>
    <source>
        <strain evidence="2">BazhouSP</strain>
    </source>
</reference>
<accession>A0AAD4NCT6</accession>
<organism evidence="2 3">
    <name type="scientific">Ditylenchus destructor</name>
    <dbReference type="NCBI Taxonomy" id="166010"/>
    <lineage>
        <taxon>Eukaryota</taxon>
        <taxon>Metazoa</taxon>
        <taxon>Ecdysozoa</taxon>
        <taxon>Nematoda</taxon>
        <taxon>Chromadorea</taxon>
        <taxon>Rhabditida</taxon>
        <taxon>Tylenchina</taxon>
        <taxon>Tylenchomorpha</taxon>
        <taxon>Sphaerularioidea</taxon>
        <taxon>Anguinidae</taxon>
        <taxon>Anguininae</taxon>
        <taxon>Ditylenchus</taxon>
    </lineage>
</organism>
<dbReference type="PANTHER" id="PTHR23200:SF48">
    <property type="entry name" value="METALLO-BETA-LACTAMASE DOMAIN-CONTAINING PROTEIN 1"/>
    <property type="match status" value="1"/>
</dbReference>
<keyword evidence="1" id="KW-0732">Signal</keyword>